<proteinExistence type="predicted"/>
<evidence type="ECO:0000256" key="1">
    <source>
        <dbReference type="SAM" id="MobiDB-lite"/>
    </source>
</evidence>
<dbReference type="Proteomes" id="UP000322667">
    <property type="component" value="Chromosome A13"/>
</dbReference>
<dbReference type="AlphaFoldDB" id="A0A5D2MHF5"/>
<keyword evidence="3" id="KW-1185">Reference proteome</keyword>
<sequence>MGNSPVSCRNHLNENSSGGHGICRRKSRFKPNQF</sequence>
<feature type="region of interest" description="Disordered" evidence="1">
    <location>
        <begin position="1"/>
        <end position="34"/>
    </location>
</feature>
<dbReference type="EMBL" id="CM017622">
    <property type="protein sequence ID" value="TYH90674.1"/>
    <property type="molecule type" value="Genomic_DNA"/>
</dbReference>
<evidence type="ECO:0000313" key="2">
    <source>
        <dbReference type="EMBL" id="TYH90674.1"/>
    </source>
</evidence>
<reference evidence="2 3" key="1">
    <citation type="submission" date="2019-07" db="EMBL/GenBank/DDBJ databases">
        <title>WGS assembly of Gossypium tomentosum.</title>
        <authorList>
            <person name="Chen Z.J."/>
            <person name="Sreedasyam A."/>
            <person name="Ando A."/>
            <person name="Song Q."/>
            <person name="De L."/>
            <person name="Hulse-Kemp A."/>
            <person name="Ding M."/>
            <person name="Ye W."/>
            <person name="Kirkbride R."/>
            <person name="Jenkins J."/>
            <person name="Plott C."/>
            <person name="Lovell J."/>
            <person name="Lin Y.-M."/>
            <person name="Vaughn R."/>
            <person name="Liu B."/>
            <person name="Li W."/>
            <person name="Simpson S."/>
            <person name="Scheffler B."/>
            <person name="Saski C."/>
            <person name="Grover C."/>
            <person name="Hu G."/>
            <person name="Conover J."/>
            <person name="Carlson J."/>
            <person name="Shu S."/>
            <person name="Boston L."/>
            <person name="Williams M."/>
            <person name="Peterson D."/>
            <person name="Mcgee K."/>
            <person name="Jones D."/>
            <person name="Wendel J."/>
            <person name="Stelly D."/>
            <person name="Grimwood J."/>
            <person name="Schmutz J."/>
        </authorList>
    </citation>
    <scope>NUCLEOTIDE SEQUENCE [LARGE SCALE GENOMIC DNA]</scope>
    <source>
        <strain evidence="2">7179.01</strain>
    </source>
</reference>
<gene>
    <name evidence="2" type="ORF">ES332_A13G065300v1</name>
</gene>
<name>A0A5D2MHF5_GOSTO</name>
<protein>
    <submittedName>
        <fullName evidence="2">Uncharacterized protein</fullName>
    </submittedName>
</protein>
<feature type="compositionally biased region" description="Basic residues" evidence="1">
    <location>
        <begin position="22"/>
        <end position="34"/>
    </location>
</feature>
<accession>A0A5D2MHF5</accession>
<evidence type="ECO:0000313" key="3">
    <source>
        <dbReference type="Proteomes" id="UP000322667"/>
    </source>
</evidence>
<organism evidence="2 3">
    <name type="scientific">Gossypium tomentosum</name>
    <name type="common">Hawaiian cotton</name>
    <name type="synonym">Gossypium sandvicense</name>
    <dbReference type="NCBI Taxonomy" id="34277"/>
    <lineage>
        <taxon>Eukaryota</taxon>
        <taxon>Viridiplantae</taxon>
        <taxon>Streptophyta</taxon>
        <taxon>Embryophyta</taxon>
        <taxon>Tracheophyta</taxon>
        <taxon>Spermatophyta</taxon>
        <taxon>Magnoliopsida</taxon>
        <taxon>eudicotyledons</taxon>
        <taxon>Gunneridae</taxon>
        <taxon>Pentapetalae</taxon>
        <taxon>rosids</taxon>
        <taxon>malvids</taxon>
        <taxon>Malvales</taxon>
        <taxon>Malvaceae</taxon>
        <taxon>Malvoideae</taxon>
        <taxon>Gossypium</taxon>
    </lineage>
</organism>